<reference evidence="1 2" key="1">
    <citation type="submission" date="2019-07" db="EMBL/GenBank/DDBJ databases">
        <authorList>
            <person name="Kim J."/>
        </authorList>
    </citation>
    <scope>NUCLEOTIDE SEQUENCE [LARGE SCALE GENOMIC DNA]</scope>
    <source>
        <strain evidence="1 2">N4</strain>
    </source>
</reference>
<organism evidence="1 2">
    <name type="scientific">Paenibacillus agilis</name>
    <dbReference type="NCBI Taxonomy" id="3020863"/>
    <lineage>
        <taxon>Bacteria</taxon>
        <taxon>Bacillati</taxon>
        <taxon>Bacillota</taxon>
        <taxon>Bacilli</taxon>
        <taxon>Bacillales</taxon>
        <taxon>Paenibacillaceae</taxon>
        <taxon>Paenibacillus</taxon>
    </lineage>
</organism>
<accession>A0A559IEL1</accession>
<sequence>MLFNQSNGVHPIKTQDFIWLANYYDGGYLTEYNLETQESSPHRFYQIDKSKLVQFGLIGHGSKLFFNIADGVFDINGHKFGISYVVNGKEYNLNGRCLIYNDIITYKDCVSEAIPQLFRGGSGEFTNKIVQYSFGYKKKFVMDGIAFKFQPLVSIPCNNQAYMNIKIASDVDLNGKVIIRRGGIKVGEIDAPLQKDHSSIINWVMK</sequence>
<evidence type="ECO:0000313" key="2">
    <source>
        <dbReference type="Proteomes" id="UP000318102"/>
    </source>
</evidence>
<dbReference type="OrthoDB" id="2111939at2"/>
<protein>
    <submittedName>
        <fullName evidence="1">Uncharacterized protein</fullName>
    </submittedName>
</protein>
<proteinExistence type="predicted"/>
<dbReference type="Proteomes" id="UP000318102">
    <property type="component" value="Unassembled WGS sequence"/>
</dbReference>
<dbReference type="EMBL" id="VNJK01000006">
    <property type="protein sequence ID" value="TVX86089.1"/>
    <property type="molecule type" value="Genomic_DNA"/>
</dbReference>
<dbReference type="RefSeq" id="WP_144994914.1">
    <property type="nucleotide sequence ID" value="NZ_VNJK01000006.1"/>
</dbReference>
<dbReference type="AlphaFoldDB" id="A0A559IEL1"/>
<gene>
    <name evidence="1" type="ORF">FPZ44_24445</name>
</gene>
<name>A0A559IEL1_9BACL</name>
<comment type="caution">
    <text evidence="1">The sequence shown here is derived from an EMBL/GenBank/DDBJ whole genome shotgun (WGS) entry which is preliminary data.</text>
</comment>
<keyword evidence="2" id="KW-1185">Reference proteome</keyword>
<evidence type="ECO:0000313" key="1">
    <source>
        <dbReference type="EMBL" id="TVX86089.1"/>
    </source>
</evidence>